<evidence type="ECO:0000313" key="1">
    <source>
        <dbReference type="EMBL" id="GFR70029.1"/>
    </source>
</evidence>
<comment type="caution">
    <text evidence="1">The sequence shown here is derived from an EMBL/GenBank/DDBJ whole genome shotgun (WGS) entry which is preliminary data.</text>
</comment>
<sequence>MYVKCGYTHDQIVFTLAERICDQDLKILSWNAGFRHSKIFCSSTEIKSILKKTGRKGGSGHRWWRRVTFSGDELEALGLQDAAPIWLRDSSSSTTTTNRISIAAFEASSPSPRAEYEISHQCHICPKLATQHSRQ</sequence>
<dbReference type="Proteomes" id="UP000762676">
    <property type="component" value="Unassembled WGS sequence"/>
</dbReference>
<dbReference type="EMBL" id="BMAT01011294">
    <property type="protein sequence ID" value="GFR70029.1"/>
    <property type="molecule type" value="Genomic_DNA"/>
</dbReference>
<accession>A0AAV4FAM8</accession>
<name>A0AAV4FAM8_9GAST</name>
<organism evidence="1 2">
    <name type="scientific">Elysia marginata</name>
    <dbReference type="NCBI Taxonomy" id="1093978"/>
    <lineage>
        <taxon>Eukaryota</taxon>
        <taxon>Metazoa</taxon>
        <taxon>Spiralia</taxon>
        <taxon>Lophotrochozoa</taxon>
        <taxon>Mollusca</taxon>
        <taxon>Gastropoda</taxon>
        <taxon>Heterobranchia</taxon>
        <taxon>Euthyneura</taxon>
        <taxon>Panpulmonata</taxon>
        <taxon>Sacoglossa</taxon>
        <taxon>Placobranchoidea</taxon>
        <taxon>Plakobranchidae</taxon>
        <taxon>Elysia</taxon>
    </lineage>
</organism>
<protein>
    <submittedName>
        <fullName evidence="1">Uncharacterized protein</fullName>
    </submittedName>
</protein>
<evidence type="ECO:0000313" key="2">
    <source>
        <dbReference type="Proteomes" id="UP000762676"/>
    </source>
</evidence>
<keyword evidence="2" id="KW-1185">Reference proteome</keyword>
<reference evidence="1 2" key="1">
    <citation type="journal article" date="2021" name="Elife">
        <title>Chloroplast acquisition without the gene transfer in kleptoplastic sea slugs, Plakobranchus ocellatus.</title>
        <authorList>
            <person name="Maeda T."/>
            <person name="Takahashi S."/>
            <person name="Yoshida T."/>
            <person name="Shimamura S."/>
            <person name="Takaki Y."/>
            <person name="Nagai Y."/>
            <person name="Toyoda A."/>
            <person name="Suzuki Y."/>
            <person name="Arimoto A."/>
            <person name="Ishii H."/>
            <person name="Satoh N."/>
            <person name="Nishiyama T."/>
            <person name="Hasebe M."/>
            <person name="Maruyama T."/>
            <person name="Minagawa J."/>
            <person name="Obokata J."/>
            <person name="Shigenobu S."/>
        </authorList>
    </citation>
    <scope>NUCLEOTIDE SEQUENCE [LARGE SCALE GENOMIC DNA]</scope>
</reference>
<dbReference type="AlphaFoldDB" id="A0AAV4FAM8"/>
<gene>
    <name evidence="1" type="ORF">ElyMa_005644500</name>
</gene>
<proteinExistence type="predicted"/>